<dbReference type="GeneID" id="85317241"/>
<evidence type="ECO:0000313" key="2">
    <source>
        <dbReference type="EMBL" id="KAK0723032.1"/>
    </source>
</evidence>
<accession>A0AA40AVY3</accession>
<reference evidence="2" key="1">
    <citation type="submission" date="2023-06" db="EMBL/GenBank/DDBJ databases">
        <title>Genome-scale phylogeny and comparative genomics of the fungal order Sordariales.</title>
        <authorList>
            <consortium name="Lawrence Berkeley National Laboratory"/>
            <person name="Hensen N."/>
            <person name="Bonometti L."/>
            <person name="Westerberg I."/>
            <person name="Brannstrom I.O."/>
            <person name="Guillou S."/>
            <person name="Cros-Aarteil S."/>
            <person name="Calhoun S."/>
            <person name="Haridas S."/>
            <person name="Kuo A."/>
            <person name="Mondo S."/>
            <person name="Pangilinan J."/>
            <person name="Riley R."/>
            <person name="LaButti K."/>
            <person name="Andreopoulos B."/>
            <person name="Lipzen A."/>
            <person name="Chen C."/>
            <person name="Yanf M."/>
            <person name="Daum C."/>
            <person name="Ng V."/>
            <person name="Clum A."/>
            <person name="Steindorff A."/>
            <person name="Ohm R."/>
            <person name="Martin F."/>
            <person name="Silar P."/>
            <person name="Natvig D."/>
            <person name="Lalanne C."/>
            <person name="Gautier V."/>
            <person name="Ament-velasquez S.L."/>
            <person name="Kruys A."/>
            <person name="Hutchinson M.I."/>
            <person name="Powell A.J."/>
            <person name="Barry K."/>
            <person name="Miller A.N."/>
            <person name="Grigoriev I.V."/>
            <person name="Debuchy R."/>
            <person name="Gladieux P."/>
            <person name="Thoren M.H."/>
            <person name="Johannesson H."/>
        </authorList>
    </citation>
    <scope>NUCLEOTIDE SEQUENCE</scope>
    <source>
        <strain evidence="2">SMH2392-1A</strain>
    </source>
</reference>
<keyword evidence="3" id="KW-1185">Reference proteome</keyword>
<gene>
    <name evidence="2" type="ORF">B0T26DRAFT_245907</name>
</gene>
<evidence type="ECO:0000313" key="3">
    <source>
        <dbReference type="Proteomes" id="UP001172101"/>
    </source>
</evidence>
<comment type="caution">
    <text evidence="2">The sequence shown here is derived from an EMBL/GenBank/DDBJ whole genome shotgun (WGS) entry which is preliminary data.</text>
</comment>
<feature type="region of interest" description="Disordered" evidence="1">
    <location>
        <begin position="87"/>
        <end position="128"/>
    </location>
</feature>
<sequence length="128" mass="14648">MAINQTQAAKDSLQEEQHLEDALEHLKELHLQLAFQLRRLRSVLPRMLEPLASKQPSPQASYDAFLESVDATDKEIASFKTAISSDETKKLIQKANKSRQANPKGLKPWRPRDDPQWTTTKRQKTKDA</sequence>
<proteinExistence type="predicted"/>
<evidence type="ECO:0000256" key="1">
    <source>
        <dbReference type="SAM" id="MobiDB-lite"/>
    </source>
</evidence>
<organism evidence="2 3">
    <name type="scientific">Lasiosphaeria miniovina</name>
    <dbReference type="NCBI Taxonomy" id="1954250"/>
    <lineage>
        <taxon>Eukaryota</taxon>
        <taxon>Fungi</taxon>
        <taxon>Dikarya</taxon>
        <taxon>Ascomycota</taxon>
        <taxon>Pezizomycotina</taxon>
        <taxon>Sordariomycetes</taxon>
        <taxon>Sordariomycetidae</taxon>
        <taxon>Sordariales</taxon>
        <taxon>Lasiosphaeriaceae</taxon>
        <taxon>Lasiosphaeria</taxon>
    </lineage>
</organism>
<name>A0AA40AVY3_9PEZI</name>
<protein>
    <submittedName>
        <fullName evidence="2">Uncharacterized protein</fullName>
    </submittedName>
</protein>
<dbReference type="RefSeq" id="XP_060298956.1">
    <property type="nucleotide sequence ID" value="XM_060433971.1"/>
</dbReference>
<dbReference type="Proteomes" id="UP001172101">
    <property type="component" value="Unassembled WGS sequence"/>
</dbReference>
<dbReference type="EMBL" id="JAUIRO010000003">
    <property type="protein sequence ID" value="KAK0723032.1"/>
    <property type="molecule type" value="Genomic_DNA"/>
</dbReference>
<dbReference type="AlphaFoldDB" id="A0AA40AVY3"/>